<dbReference type="Proteomes" id="UP001152797">
    <property type="component" value="Unassembled WGS sequence"/>
</dbReference>
<protein>
    <submittedName>
        <fullName evidence="4">Uncharacterized protein</fullName>
    </submittedName>
</protein>
<feature type="coiled-coil region" evidence="1">
    <location>
        <begin position="197"/>
        <end position="224"/>
    </location>
</feature>
<name>A0A9P1CD35_9DINO</name>
<proteinExistence type="predicted"/>
<reference evidence="4" key="1">
    <citation type="submission" date="2022-10" db="EMBL/GenBank/DDBJ databases">
        <authorList>
            <person name="Chen Y."/>
            <person name="Dougan E. K."/>
            <person name="Chan C."/>
            <person name="Rhodes N."/>
            <person name="Thang M."/>
        </authorList>
    </citation>
    <scope>NUCLEOTIDE SEQUENCE</scope>
</reference>
<keyword evidence="3" id="KW-0732">Signal</keyword>
<evidence type="ECO:0000313" key="6">
    <source>
        <dbReference type="Proteomes" id="UP001152797"/>
    </source>
</evidence>
<sequence length="736" mass="81399">MVVLRGVLIAVFVGVPTALRPAEEVAEAREAREAHGNPLTPPCQGRSKVAPSMMSPNIPGAQICMIDFASCDQTVAYEPYKDRYVACRRHSYVDQVTGEAKGVCFVAKWYQDSWGEWKEAQPAVACAAIEYYGKGIVAQTIQNKINDNVKRCKDALCKVATSGKWATSTKSAAKKAWPESTWKPGTWGWAKTAEKFCDAACEALEDLERKLKEVQSVHNIVEFDADALIARKVTREKRDPRLQLASGGAAQLAEEVAQELKEWRKKRENAYAQRRRIHEKRHRDAIQGKRQEEQDKQMIREFVRKNLLELAKETLSGANPSKPSRNGLAEEVHGTCSAGATALLTLRSRLESLVERLEATEMQNPEEMVRAGRMAQKIVDRKRERVKEVALQQRFMDMTSGVDQDLLEDIEQGFEGRQLALKNQSENLRQVVTSLRTSVEDRQQAFQELDALNKGPASIAPAAWWKVLFDGQETESEQEAPERKAKPGCHALDVDPRDTGTRKVSMAHMAHRRRHGPALCATAILVCNLCHLCQIYGAPGGPGRCFAGRRTAAVAALTAAAPAAVGAPALAELSPPLERATKRYGEQIQGAMDFLYFDIKPYVRGGPRLFQLAINALDASGGSNTAIERDLFAPLRQLVLAGEEDGEVDFRPVSQKIEASAKQLTDAARDRKVDDAIAASDVVIADLSSLFATINKEAESKVFLLPDDPEYEKRLDAYRSKMAEGKSTTLMKKDGD</sequence>
<reference evidence="5" key="2">
    <citation type="submission" date="2024-04" db="EMBL/GenBank/DDBJ databases">
        <authorList>
            <person name="Chen Y."/>
            <person name="Shah S."/>
            <person name="Dougan E. K."/>
            <person name="Thang M."/>
            <person name="Chan C."/>
        </authorList>
    </citation>
    <scope>NUCLEOTIDE SEQUENCE [LARGE SCALE GENOMIC DNA]</scope>
</reference>
<feature type="chain" id="PRO_5043270317" evidence="3">
    <location>
        <begin position="19"/>
        <end position="736"/>
    </location>
</feature>
<evidence type="ECO:0000313" key="4">
    <source>
        <dbReference type="EMBL" id="CAI3988076.1"/>
    </source>
</evidence>
<evidence type="ECO:0000256" key="1">
    <source>
        <dbReference type="SAM" id="Coils"/>
    </source>
</evidence>
<dbReference type="OrthoDB" id="10589608at2759"/>
<gene>
    <name evidence="4" type="ORF">C1SCF055_LOCUS15302</name>
</gene>
<feature type="signal peptide" evidence="3">
    <location>
        <begin position="1"/>
        <end position="18"/>
    </location>
</feature>
<evidence type="ECO:0000256" key="3">
    <source>
        <dbReference type="SAM" id="SignalP"/>
    </source>
</evidence>
<keyword evidence="6" id="KW-1185">Reference proteome</keyword>
<keyword evidence="1" id="KW-0175">Coiled coil</keyword>
<feature type="region of interest" description="Disordered" evidence="2">
    <location>
        <begin position="273"/>
        <end position="293"/>
    </location>
</feature>
<dbReference type="AlphaFoldDB" id="A0A9P1CD35"/>
<dbReference type="EMBL" id="CAMXCT010001228">
    <property type="protein sequence ID" value="CAI3988076.1"/>
    <property type="molecule type" value="Genomic_DNA"/>
</dbReference>
<dbReference type="EMBL" id="CAMXCT030001228">
    <property type="protein sequence ID" value="CAL4775388.1"/>
    <property type="molecule type" value="Genomic_DNA"/>
</dbReference>
<feature type="compositionally biased region" description="Basic and acidic residues" evidence="2">
    <location>
        <begin position="282"/>
        <end position="293"/>
    </location>
</feature>
<organism evidence="4">
    <name type="scientific">Cladocopium goreaui</name>
    <dbReference type="NCBI Taxonomy" id="2562237"/>
    <lineage>
        <taxon>Eukaryota</taxon>
        <taxon>Sar</taxon>
        <taxon>Alveolata</taxon>
        <taxon>Dinophyceae</taxon>
        <taxon>Suessiales</taxon>
        <taxon>Symbiodiniaceae</taxon>
        <taxon>Cladocopium</taxon>
    </lineage>
</organism>
<evidence type="ECO:0000313" key="5">
    <source>
        <dbReference type="EMBL" id="CAL1141451.1"/>
    </source>
</evidence>
<evidence type="ECO:0000256" key="2">
    <source>
        <dbReference type="SAM" id="MobiDB-lite"/>
    </source>
</evidence>
<dbReference type="EMBL" id="CAMXCT020001228">
    <property type="protein sequence ID" value="CAL1141451.1"/>
    <property type="molecule type" value="Genomic_DNA"/>
</dbReference>
<accession>A0A9P1CD35</accession>
<comment type="caution">
    <text evidence="4">The sequence shown here is derived from an EMBL/GenBank/DDBJ whole genome shotgun (WGS) entry which is preliminary data.</text>
</comment>